<reference evidence="1 2" key="1">
    <citation type="journal article" date="2021" name="Elife">
        <title>Chloroplast acquisition without the gene transfer in kleptoplastic sea slugs, Plakobranchus ocellatus.</title>
        <authorList>
            <person name="Maeda T."/>
            <person name="Takahashi S."/>
            <person name="Yoshida T."/>
            <person name="Shimamura S."/>
            <person name="Takaki Y."/>
            <person name="Nagai Y."/>
            <person name="Toyoda A."/>
            <person name="Suzuki Y."/>
            <person name="Arimoto A."/>
            <person name="Ishii H."/>
            <person name="Satoh N."/>
            <person name="Nishiyama T."/>
            <person name="Hasebe M."/>
            <person name="Maruyama T."/>
            <person name="Minagawa J."/>
            <person name="Obokata J."/>
            <person name="Shigenobu S."/>
        </authorList>
    </citation>
    <scope>NUCLEOTIDE SEQUENCE [LARGE SCALE GENOMIC DNA]</scope>
</reference>
<evidence type="ECO:0000313" key="1">
    <source>
        <dbReference type="EMBL" id="GFR85762.1"/>
    </source>
</evidence>
<keyword evidence="2" id="KW-1185">Reference proteome</keyword>
<evidence type="ECO:0000313" key="2">
    <source>
        <dbReference type="Proteomes" id="UP000762676"/>
    </source>
</evidence>
<dbReference type="AlphaFoldDB" id="A0AAV4GJ64"/>
<dbReference type="Proteomes" id="UP000762676">
    <property type="component" value="Unassembled WGS sequence"/>
</dbReference>
<sequence>MLLNSVCLNAVLFRRGLAGEKGVARRDCVMKLNVDSIGETMSTAEIQALPHSEQRPLWSSWEVSDATQNPQCFDRQSQIGYECIIKQANKYFPNWTLLCEITTTCVLSRPFFRATLSSEIKLYSHAVIKAPKLGPISLRRDLFLRSSGKNVSTYAPSSKAVPLPHTARRARVTTSGMLLSLSDCRQLLVCVVQGFSHGQGRRSDLLESRCYRNLDGHLVTSGQVETGSRCVTYLIVHCDIILEVMQVVAPWSTVCSRNIKSHKSFTFHAEFRTAPILCPIQKICTSVCPVKIYTKLSNPDDGLL</sequence>
<proteinExistence type="predicted"/>
<gene>
    <name evidence="1" type="ORF">ElyMa_002448900</name>
</gene>
<dbReference type="EMBL" id="BMAT01005038">
    <property type="protein sequence ID" value="GFR85762.1"/>
    <property type="molecule type" value="Genomic_DNA"/>
</dbReference>
<protein>
    <submittedName>
        <fullName evidence="1">Uncharacterized protein</fullName>
    </submittedName>
</protein>
<accession>A0AAV4GJ64</accession>
<organism evidence="1 2">
    <name type="scientific">Elysia marginata</name>
    <dbReference type="NCBI Taxonomy" id="1093978"/>
    <lineage>
        <taxon>Eukaryota</taxon>
        <taxon>Metazoa</taxon>
        <taxon>Spiralia</taxon>
        <taxon>Lophotrochozoa</taxon>
        <taxon>Mollusca</taxon>
        <taxon>Gastropoda</taxon>
        <taxon>Heterobranchia</taxon>
        <taxon>Euthyneura</taxon>
        <taxon>Panpulmonata</taxon>
        <taxon>Sacoglossa</taxon>
        <taxon>Placobranchoidea</taxon>
        <taxon>Plakobranchidae</taxon>
        <taxon>Elysia</taxon>
    </lineage>
</organism>
<name>A0AAV4GJ64_9GAST</name>
<comment type="caution">
    <text evidence="1">The sequence shown here is derived from an EMBL/GenBank/DDBJ whole genome shotgun (WGS) entry which is preliminary data.</text>
</comment>